<evidence type="ECO:0000259" key="6">
    <source>
        <dbReference type="PROSITE" id="PS51194"/>
    </source>
</evidence>
<evidence type="ECO:0000256" key="3">
    <source>
        <dbReference type="ARBA" id="ARBA00022806"/>
    </source>
</evidence>
<comment type="caution">
    <text evidence="7">The sequence shown here is derived from an EMBL/GenBank/DDBJ whole genome shotgun (WGS) entry which is preliminary data.</text>
</comment>
<dbReference type="Gene3D" id="3.40.50.300">
    <property type="entry name" value="P-loop containing nucleotide triphosphate hydrolases"/>
    <property type="match status" value="1"/>
</dbReference>
<dbReference type="Pfam" id="PF00271">
    <property type="entry name" value="Helicase_C"/>
    <property type="match status" value="1"/>
</dbReference>
<keyword evidence="1" id="KW-0547">Nucleotide-binding</keyword>
<feature type="domain" description="Helicase C-terminal" evidence="6">
    <location>
        <begin position="12"/>
        <end position="205"/>
    </location>
</feature>
<proteinExistence type="predicted"/>
<keyword evidence="5" id="KW-0175">Coiled coil</keyword>
<dbReference type="SUPFAM" id="SSF52540">
    <property type="entry name" value="P-loop containing nucleoside triphosphate hydrolases"/>
    <property type="match status" value="1"/>
</dbReference>
<dbReference type="PROSITE" id="PS51194">
    <property type="entry name" value="HELICASE_CTER"/>
    <property type="match status" value="1"/>
</dbReference>
<reference evidence="7 8" key="1">
    <citation type="submission" date="2019-07" db="EMBL/GenBank/DDBJ databases">
        <title>Genomic Encyclopedia of Type Strains, Phase I: the one thousand microbial genomes (KMG-I) project.</title>
        <authorList>
            <person name="Kyrpides N."/>
        </authorList>
    </citation>
    <scope>NUCLEOTIDE SEQUENCE [LARGE SCALE GENOMIC DNA]</scope>
    <source>
        <strain evidence="7 8">DSM 6562</strain>
    </source>
</reference>
<dbReference type="InterPro" id="IPR012961">
    <property type="entry name" value="Ski2/MTR4_C"/>
</dbReference>
<dbReference type="SMART" id="SM01142">
    <property type="entry name" value="DSHCT"/>
    <property type="match status" value="1"/>
</dbReference>
<protein>
    <submittedName>
        <fullName evidence="7">Helicase-like protein</fullName>
    </submittedName>
</protein>
<dbReference type="SMART" id="SM00490">
    <property type="entry name" value="HELICc"/>
    <property type="match status" value="1"/>
</dbReference>
<sequence>MALVNNAMCVGVIESIQDHLPALYFVFSRGRTELLAEELSREWDFLLPGEKSRVSEMMERAEQITPGLFGGRRKHLRRLLLQGIGYHHAGLSPALKELVENLYEARLIFVLFCTETFAVGINFPAASTVFDSTRKWDGRNHRGLLNREFFQMAGRAGRRGFDKVGHVYINIDEKFPEQTGFFDESQVEPVRGRLVISPNTALSLLHWKTDEEIERYLSQNLAVYQNNREIASLAGELETVEEKIYTLRKNFCQDKDGPSCPMLREKLKKELNRLRNRRRRHKPEVPGRIAEIKSILAQPAKGCFHHGCRDAHDEITALVERKKELVRRNRQLKKYAVDYHQEFRRMCDLLEKLGFIEGKTLLPRGLFALHVHVQEILVTELVFSGILRDAAPAEAAAILAGIDYQPGRDEVVLPGEYNMDNAALLRNKLLDAGVPEHLCVWSPLPGPLAEAWYKGATFEELQKRCNLHEGDIFSIIRREIDVLRQVERAAGEDRSFKQAVHDIRNVLDRDEVAVLI</sequence>
<dbReference type="CDD" id="cd18795">
    <property type="entry name" value="SF2_C_Ski2"/>
    <property type="match status" value="1"/>
</dbReference>
<dbReference type="PANTHER" id="PTHR12131">
    <property type="entry name" value="ATP-DEPENDENT RNA AND DNA HELICASE"/>
    <property type="match status" value="1"/>
</dbReference>
<keyword evidence="2" id="KW-0378">Hydrolase</keyword>
<evidence type="ECO:0000256" key="5">
    <source>
        <dbReference type="SAM" id="Coils"/>
    </source>
</evidence>
<dbReference type="RefSeq" id="WP_341473576.1">
    <property type="nucleotide sequence ID" value="NZ_VNHM01000018.1"/>
</dbReference>
<evidence type="ECO:0000256" key="4">
    <source>
        <dbReference type="ARBA" id="ARBA00022840"/>
    </source>
</evidence>
<dbReference type="Gene3D" id="1.10.3380.30">
    <property type="match status" value="1"/>
</dbReference>
<dbReference type="EMBL" id="VNHM01000018">
    <property type="protein sequence ID" value="TYO93796.1"/>
    <property type="molecule type" value="Genomic_DNA"/>
</dbReference>
<dbReference type="GO" id="GO:0004386">
    <property type="term" value="F:helicase activity"/>
    <property type="evidence" value="ECO:0007669"/>
    <property type="project" value="UniProtKB-KW"/>
</dbReference>
<name>A0A5S4ZNS9_9FIRM</name>
<evidence type="ECO:0000256" key="2">
    <source>
        <dbReference type="ARBA" id="ARBA00022801"/>
    </source>
</evidence>
<dbReference type="InterPro" id="IPR027417">
    <property type="entry name" value="P-loop_NTPase"/>
</dbReference>
<dbReference type="InterPro" id="IPR001650">
    <property type="entry name" value="Helicase_C-like"/>
</dbReference>
<evidence type="ECO:0000256" key="1">
    <source>
        <dbReference type="ARBA" id="ARBA00022741"/>
    </source>
</evidence>
<dbReference type="GO" id="GO:0005524">
    <property type="term" value="F:ATP binding"/>
    <property type="evidence" value="ECO:0007669"/>
    <property type="project" value="UniProtKB-KW"/>
</dbReference>
<keyword evidence="3 7" id="KW-0347">Helicase</keyword>
<evidence type="ECO:0000313" key="7">
    <source>
        <dbReference type="EMBL" id="TYO93796.1"/>
    </source>
</evidence>
<feature type="coiled-coil region" evidence="5">
    <location>
        <begin position="230"/>
        <end position="284"/>
    </location>
</feature>
<dbReference type="Pfam" id="PF08148">
    <property type="entry name" value="DSHCT"/>
    <property type="match status" value="1"/>
</dbReference>
<gene>
    <name evidence="7" type="ORF">LX24_02596</name>
</gene>
<dbReference type="AlphaFoldDB" id="A0A5S4ZNS9"/>
<keyword evidence="4" id="KW-0067">ATP-binding</keyword>
<evidence type="ECO:0000313" key="8">
    <source>
        <dbReference type="Proteomes" id="UP000323166"/>
    </source>
</evidence>
<accession>A0A5S4ZNS9</accession>
<dbReference type="InterPro" id="IPR050699">
    <property type="entry name" value="RNA-DNA_Helicase"/>
</dbReference>
<keyword evidence="8" id="KW-1185">Reference proteome</keyword>
<dbReference type="Proteomes" id="UP000323166">
    <property type="component" value="Unassembled WGS sequence"/>
</dbReference>
<dbReference type="GO" id="GO:0016787">
    <property type="term" value="F:hydrolase activity"/>
    <property type="evidence" value="ECO:0007669"/>
    <property type="project" value="UniProtKB-KW"/>
</dbReference>
<dbReference type="PANTHER" id="PTHR12131:SF1">
    <property type="entry name" value="ATP-DEPENDENT RNA HELICASE SUPV3L1, MITOCHONDRIAL-RELATED"/>
    <property type="match status" value="1"/>
</dbReference>
<organism evidence="7 8">
    <name type="scientific">Desulfallas thermosapovorans DSM 6562</name>
    <dbReference type="NCBI Taxonomy" id="1121431"/>
    <lineage>
        <taxon>Bacteria</taxon>
        <taxon>Bacillati</taxon>
        <taxon>Bacillota</taxon>
        <taxon>Clostridia</taxon>
        <taxon>Eubacteriales</taxon>
        <taxon>Desulfallaceae</taxon>
        <taxon>Desulfallas</taxon>
    </lineage>
</organism>